<gene>
    <name evidence="3" type="ORF">J1605_010797</name>
</gene>
<keyword evidence="2" id="KW-0732">Signal</keyword>
<protein>
    <submittedName>
        <fullName evidence="3">Uncharacterized protein</fullName>
    </submittedName>
</protein>
<sequence length="134" mass="14976">MHPQPAVGRRRNISVLELFCSVIFILGDNNGWSTQLDKYFANYYKMTSWYPFVTETSECCACKTIRLDPYLSMLSEDSTVLLNCKYQRQLTCPSVVACSPTHPTQHGPPAHDSAQGTCRQRTVQHSTGAKGMGP</sequence>
<evidence type="ECO:0000313" key="4">
    <source>
        <dbReference type="Proteomes" id="UP001159641"/>
    </source>
</evidence>
<accession>A0AB34GRA1</accession>
<feature type="region of interest" description="Disordered" evidence="1">
    <location>
        <begin position="103"/>
        <end position="134"/>
    </location>
</feature>
<dbReference type="AlphaFoldDB" id="A0AB34GRA1"/>
<feature type="chain" id="PRO_5044253350" evidence="2">
    <location>
        <begin position="28"/>
        <end position="134"/>
    </location>
</feature>
<evidence type="ECO:0000256" key="1">
    <source>
        <dbReference type="SAM" id="MobiDB-lite"/>
    </source>
</evidence>
<reference evidence="3 4" key="1">
    <citation type="submission" date="2022-11" db="EMBL/GenBank/DDBJ databases">
        <title>Whole genome sequence of Eschrichtius robustus ER-17-0199.</title>
        <authorList>
            <person name="Bruniche-Olsen A."/>
            <person name="Black A.N."/>
            <person name="Fields C.J."/>
            <person name="Walden K."/>
            <person name="Dewoody J.A."/>
        </authorList>
    </citation>
    <scope>NUCLEOTIDE SEQUENCE [LARGE SCALE GENOMIC DNA]</scope>
    <source>
        <strain evidence="3">ER-17-0199</strain>
        <tissue evidence="3">Blubber</tissue>
    </source>
</reference>
<evidence type="ECO:0000313" key="3">
    <source>
        <dbReference type="EMBL" id="KAJ8781813.1"/>
    </source>
</evidence>
<proteinExistence type="predicted"/>
<feature type="compositionally biased region" description="Polar residues" evidence="1">
    <location>
        <begin position="114"/>
        <end position="127"/>
    </location>
</feature>
<dbReference type="EMBL" id="JAIQCJ010002139">
    <property type="protein sequence ID" value="KAJ8781813.1"/>
    <property type="molecule type" value="Genomic_DNA"/>
</dbReference>
<evidence type="ECO:0000256" key="2">
    <source>
        <dbReference type="SAM" id="SignalP"/>
    </source>
</evidence>
<feature type="signal peptide" evidence="2">
    <location>
        <begin position="1"/>
        <end position="27"/>
    </location>
</feature>
<organism evidence="3 4">
    <name type="scientific">Eschrichtius robustus</name>
    <name type="common">California gray whale</name>
    <name type="synonym">Eschrichtius gibbosus</name>
    <dbReference type="NCBI Taxonomy" id="9764"/>
    <lineage>
        <taxon>Eukaryota</taxon>
        <taxon>Metazoa</taxon>
        <taxon>Chordata</taxon>
        <taxon>Craniata</taxon>
        <taxon>Vertebrata</taxon>
        <taxon>Euteleostomi</taxon>
        <taxon>Mammalia</taxon>
        <taxon>Eutheria</taxon>
        <taxon>Laurasiatheria</taxon>
        <taxon>Artiodactyla</taxon>
        <taxon>Whippomorpha</taxon>
        <taxon>Cetacea</taxon>
        <taxon>Mysticeti</taxon>
        <taxon>Eschrichtiidae</taxon>
        <taxon>Eschrichtius</taxon>
    </lineage>
</organism>
<dbReference type="Proteomes" id="UP001159641">
    <property type="component" value="Unassembled WGS sequence"/>
</dbReference>
<comment type="caution">
    <text evidence="3">The sequence shown here is derived from an EMBL/GenBank/DDBJ whole genome shotgun (WGS) entry which is preliminary data.</text>
</comment>
<keyword evidence="4" id="KW-1185">Reference proteome</keyword>
<name>A0AB34GRA1_ESCRO</name>